<evidence type="ECO:0000313" key="3">
    <source>
        <dbReference type="Proteomes" id="UP001321486"/>
    </source>
</evidence>
<dbReference type="RefSeq" id="WP_286343440.1">
    <property type="nucleotide sequence ID" value="NZ_AP027732.1"/>
</dbReference>
<feature type="transmembrane region" description="Helical" evidence="1">
    <location>
        <begin position="107"/>
        <end position="127"/>
    </location>
</feature>
<evidence type="ECO:0000256" key="1">
    <source>
        <dbReference type="SAM" id="Phobius"/>
    </source>
</evidence>
<reference evidence="3" key="1">
    <citation type="journal article" date="2019" name="Int. J. Syst. Evol. Microbiol.">
        <title>The Global Catalogue of Microorganisms (GCM) 10K type strain sequencing project: providing services to taxonomists for standard genome sequencing and annotation.</title>
        <authorList>
            <consortium name="The Broad Institute Genomics Platform"/>
            <consortium name="The Broad Institute Genome Sequencing Center for Infectious Disease"/>
            <person name="Wu L."/>
            <person name="Ma J."/>
        </authorList>
    </citation>
    <scope>NUCLEOTIDE SEQUENCE [LARGE SCALE GENOMIC DNA]</scope>
    <source>
        <strain evidence="3">NBRC 108728</strain>
    </source>
</reference>
<keyword evidence="1" id="KW-1133">Transmembrane helix</keyword>
<evidence type="ECO:0000313" key="2">
    <source>
        <dbReference type="EMBL" id="BDZ50408.1"/>
    </source>
</evidence>
<evidence type="ECO:0008006" key="4">
    <source>
        <dbReference type="Google" id="ProtNLM"/>
    </source>
</evidence>
<gene>
    <name evidence="2" type="ORF">GCM10025867_26490</name>
</gene>
<sequence>MSDDEPERPARPVTSMSLRAEKLRVTMARAAGAKLESDPGLSALPKPRDPELVNRFAIAGFVIGLAALFLDAFFVPSVVALVFCFLGLQRARVLVGRGKEPFGRRRALWGIGFALFGAAGIAYSLWIRPLF</sequence>
<accession>A0ABM8GPN7</accession>
<dbReference type="EMBL" id="AP027732">
    <property type="protein sequence ID" value="BDZ50408.1"/>
    <property type="molecule type" value="Genomic_DNA"/>
</dbReference>
<organism evidence="2 3">
    <name type="scientific">Frondihabitans sucicola</name>
    <dbReference type="NCBI Taxonomy" id="1268041"/>
    <lineage>
        <taxon>Bacteria</taxon>
        <taxon>Bacillati</taxon>
        <taxon>Actinomycetota</taxon>
        <taxon>Actinomycetes</taxon>
        <taxon>Micrococcales</taxon>
        <taxon>Microbacteriaceae</taxon>
        <taxon>Frondihabitans</taxon>
    </lineage>
</organism>
<keyword evidence="3" id="KW-1185">Reference proteome</keyword>
<proteinExistence type="predicted"/>
<protein>
    <recommendedName>
        <fullName evidence="4">DUF4190 domain-containing protein</fullName>
    </recommendedName>
</protein>
<dbReference type="Proteomes" id="UP001321486">
    <property type="component" value="Chromosome"/>
</dbReference>
<keyword evidence="1" id="KW-0812">Transmembrane</keyword>
<name>A0ABM8GPN7_9MICO</name>
<feature type="transmembrane region" description="Helical" evidence="1">
    <location>
        <begin position="56"/>
        <end position="86"/>
    </location>
</feature>
<keyword evidence="1" id="KW-0472">Membrane</keyword>